<gene>
    <name evidence="2" type="ORF">R3P38DRAFT_3214173</name>
</gene>
<proteinExistence type="predicted"/>
<evidence type="ECO:0000256" key="1">
    <source>
        <dbReference type="SAM" id="MobiDB-lite"/>
    </source>
</evidence>
<feature type="region of interest" description="Disordered" evidence="1">
    <location>
        <begin position="258"/>
        <end position="302"/>
    </location>
</feature>
<feature type="region of interest" description="Disordered" evidence="1">
    <location>
        <begin position="151"/>
        <end position="186"/>
    </location>
</feature>
<evidence type="ECO:0000313" key="3">
    <source>
        <dbReference type="Proteomes" id="UP001362999"/>
    </source>
</evidence>
<protein>
    <submittedName>
        <fullName evidence="2">Uncharacterized protein</fullName>
    </submittedName>
</protein>
<organism evidence="2 3">
    <name type="scientific">Favolaschia claudopus</name>
    <dbReference type="NCBI Taxonomy" id="2862362"/>
    <lineage>
        <taxon>Eukaryota</taxon>
        <taxon>Fungi</taxon>
        <taxon>Dikarya</taxon>
        <taxon>Basidiomycota</taxon>
        <taxon>Agaricomycotina</taxon>
        <taxon>Agaricomycetes</taxon>
        <taxon>Agaricomycetidae</taxon>
        <taxon>Agaricales</taxon>
        <taxon>Marasmiineae</taxon>
        <taxon>Mycenaceae</taxon>
        <taxon>Favolaschia</taxon>
    </lineage>
</organism>
<feature type="compositionally biased region" description="Basic and acidic residues" evidence="1">
    <location>
        <begin position="393"/>
        <end position="409"/>
    </location>
</feature>
<keyword evidence="3" id="KW-1185">Reference proteome</keyword>
<dbReference type="Proteomes" id="UP001362999">
    <property type="component" value="Unassembled WGS sequence"/>
</dbReference>
<dbReference type="AlphaFoldDB" id="A0AAW0AB58"/>
<feature type="region of interest" description="Disordered" evidence="1">
    <location>
        <begin position="65"/>
        <end position="84"/>
    </location>
</feature>
<sequence>MVDAESERESSYVLPVGRDEEGGFVTQFVNLDKLGSDECARELERYGLEIPSSLAEKKESLRQFSQNRQTWSRGPGQSHVGSQSSANVPFYMELYLHRRAQYGLKLDSDPTKPPSHIHPTMHGADWAEEIMQLYPYRSLDKVAGKLDCQARVTPEPPEPPNVGRQTAQDLPPSEPQYVGTPSSGPVTRYTNTTYVTHEPIPFDPRYFQNAPYAAPGSVPQVVSQCRTPQYSWQTPHALEEGLVNSIEVNRGIDRHPFTVVPPPAAFPAPTTTGLRKQRKDSKSQKDKENLLPPGTVGSYSTGERGSVHEVLARILESYDDNLPSWNPAKALLSISKHNQNWSIPFNRWGDLPWDKKSSDSLRRKRSEIKIMVEHHQKLYGVERLYDIASSAKNDQKDQAWTKAWKDLQGRNKRKSPSSPTKNQDKSKRQR</sequence>
<feature type="region of interest" description="Disordered" evidence="1">
    <location>
        <begin position="392"/>
        <end position="430"/>
    </location>
</feature>
<comment type="caution">
    <text evidence="2">The sequence shown here is derived from an EMBL/GenBank/DDBJ whole genome shotgun (WGS) entry which is preliminary data.</text>
</comment>
<reference evidence="2 3" key="1">
    <citation type="journal article" date="2024" name="J Genomics">
        <title>Draft genome sequencing and assembly of Favolaschia claudopus CIRM-BRFM 2984 isolated from oak limbs.</title>
        <authorList>
            <person name="Navarro D."/>
            <person name="Drula E."/>
            <person name="Chaduli D."/>
            <person name="Cazenave R."/>
            <person name="Ahrendt S."/>
            <person name="Wang J."/>
            <person name="Lipzen A."/>
            <person name="Daum C."/>
            <person name="Barry K."/>
            <person name="Grigoriev I.V."/>
            <person name="Favel A."/>
            <person name="Rosso M.N."/>
            <person name="Martin F."/>
        </authorList>
    </citation>
    <scope>NUCLEOTIDE SEQUENCE [LARGE SCALE GENOMIC DNA]</scope>
    <source>
        <strain evidence="2 3">CIRM-BRFM 2984</strain>
    </source>
</reference>
<name>A0AAW0AB58_9AGAR</name>
<evidence type="ECO:0000313" key="2">
    <source>
        <dbReference type="EMBL" id="KAK7006117.1"/>
    </source>
</evidence>
<dbReference type="EMBL" id="JAWWNJ010000076">
    <property type="protein sequence ID" value="KAK7006117.1"/>
    <property type="molecule type" value="Genomic_DNA"/>
</dbReference>
<accession>A0AAW0AB58</accession>
<feature type="compositionally biased region" description="Basic and acidic residues" evidence="1">
    <location>
        <begin position="280"/>
        <end position="289"/>
    </location>
</feature>